<evidence type="ECO:0000313" key="5">
    <source>
        <dbReference type="Proteomes" id="UP000243778"/>
    </source>
</evidence>
<dbReference type="NCBIfam" id="NF041926">
    <property type="entry name" value="QatD"/>
    <property type="match status" value="1"/>
</dbReference>
<dbReference type="STRING" id="1007099.SAMN05216287_3702"/>
<feature type="binding site" evidence="3">
    <location>
        <position position="132"/>
    </location>
    <ligand>
        <name>a divalent metal cation</name>
        <dbReference type="ChEBI" id="CHEBI:60240"/>
        <label>2</label>
    </ligand>
</feature>
<dbReference type="InterPro" id="IPR032466">
    <property type="entry name" value="Metal_Hydrolase"/>
</dbReference>
<evidence type="ECO:0000256" key="3">
    <source>
        <dbReference type="PIRSR" id="PIRSR005902-1"/>
    </source>
</evidence>
<proteinExistence type="inferred from homology"/>
<dbReference type="Pfam" id="PF01026">
    <property type="entry name" value="TatD_DNase"/>
    <property type="match status" value="1"/>
</dbReference>
<evidence type="ECO:0000256" key="1">
    <source>
        <dbReference type="ARBA" id="ARBA00009275"/>
    </source>
</evidence>
<sequence length="255" mass="28602">MKPQKSPIPKWVDFHCHLDLYPDHERLILECDQAEVATLAVTTTPKAWRRNRELAASSRHVRVALGLHPQLVAERESELPLLERLLEETRYVGEVGLDAGPQFYRSFEAQERVFKRVLEACSEQGGKILTVHSVRSVGKVLSHIERLLPRDRGTVVLHWFTGSASEARRAVELGCYFSINSQMLTSAKHRNLVASLPLGRILTETDGPFVQSEGRSTRPATDIPKTVQALAILREQSPEQTAAQIISNLRDLVSS</sequence>
<name>A0A1H3EI04_9PSED</name>
<gene>
    <name evidence="4" type="ORF">SAMN05216287_3702</name>
</gene>
<feature type="binding site" evidence="3">
    <location>
        <position position="158"/>
    </location>
    <ligand>
        <name>a divalent metal cation</name>
        <dbReference type="ChEBI" id="CHEBI:60240"/>
        <label>2</label>
    </ligand>
</feature>
<reference evidence="5" key="1">
    <citation type="submission" date="2016-10" db="EMBL/GenBank/DDBJ databases">
        <authorList>
            <person name="Varghese N."/>
            <person name="Submissions S."/>
        </authorList>
    </citation>
    <scope>NUCLEOTIDE SEQUENCE [LARGE SCALE GENOMIC DNA]</scope>
    <source>
        <strain evidence="5">NRRL B-59562</strain>
    </source>
</reference>
<dbReference type="EMBL" id="FNNU01000006">
    <property type="protein sequence ID" value="SDX77559.1"/>
    <property type="molecule type" value="Genomic_DNA"/>
</dbReference>
<dbReference type="SUPFAM" id="SSF51556">
    <property type="entry name" value="Metallo-dependent hydrolases"/>
    <property type="match status" value="1"/>
</dbReference>
<dbReference type="PANTHER" id="PTHR46124">
    <property type="entry name" value="D-AMINOACYL-TRNA DEACYLASE"/>
    <property type="match status" value="1"/>
</dbReference>
<dbReference type="OrthoDB" id="9810005at2"/>
<dbReference type="GO" id="GO:0046872">
    <property type="term" value="F:metal ion binding"/>
    <property type="evidence" value="ECO:0007669"/>
    <property type="project" value="UniProtKB-KW"/>
</dbReference>
<dbReference type="Proteomes" id="UP000243778">
    <property type="component" value="Unassembled WGS sequence"/>
</dbReference>
<dbReference type="CDD" id="cd01310">
    <property type="entry name" value="TatD_DNAse"/>
    <property type="match status" value="1"/>
</dbReference>
<dbReference type="Gene3D" id="3.20.20.140">
    <property type="entry name" value="Metal-dependent hydrolases"/>
    <property type="match status" value="1"/>
</dbReference>
<dbReference type="InterPro" id="IPR018228">
    <property type="entry name" value="DNase_TatD-rel_CS"/>
</dbReference>
<dbReference type="GO" id="GO:0016788">
    <property type="term" value="F:hydrolase activity, acting on ester bonds"/>
    <property type="evidence" value="ECO:0007669"/>
    <property type="project" value="InterPro"/>
</dbReference>
<accession>A0A1H3EI04</accession>
<dbReference type="InterPro" id="IPR049677">
    <property type="entry name" value="QatD"/>
</dbReference>
<keyword evidence="5" id="KW-1185">Reference proteome</keyword>
<dbReference type="PROSITE" id="PS01091">
    <property type="entry name" value="TATD_3"/>
    <property type="match status" value="1"/>
</dbReference>
<keyword evidence="3" id="KW-0479">Metal-binding</keyword>
<dbReference type="AlphaFoldDB" id="A0A1H3EI04"/>
<dbReference type="PIRSF" id="PIRSF005902">
    <property type="entry name" value="DNase_TatD"/>
    <property type="match status" value="1"/>
</dbReference>
<comment type="similarity">
    <text evidence="1">Belongs to the metallo-dependent hydrolases superfamily. TatD-type hydrolase family.</text>
</comment>
<protein>
    <submittedName>
        <fullName evidence="4">TatD DNase family protein</fullName>
    </submittedName>
</protein>
<dbReference type="PANTHER" id="PTHR46124:SF2">
    <property type="entry name" value="D-AMINOACYL-TRNA DEACYLASE"/>
    <property type="match status" value="1"/>
</dbReference>
<feature type="binding site" evidence="3">
    <location>
        <position position="15"/>
    </location>
    <ligand>
        <name>a divalent metal cation</name>
        <dbReference type="ChEBI" id="CHEBI:60240"/>
        <label>1</label>
    </ligand>
</feature>
<keyword evidence="2" id="KW-0378">Hydrolase</keyword>
<feature type="binding site" evidence="3">
    <location>
        <position position="17"/>
    </location>
    <ligand>
        <name>a divalent metal cation</name>
        <dbReference type="ChEBI" id="CHEBI:60240"/>
        <label>1</label>
    </ligand>
</feature>
<evidence type="ECO:0000313" key="4">
    <source>
        <dbReference type="EMBL" id="SDX77559.1"/>
    </source>
</evidence>
<feature type="binding site" evidence="3">
    <location>
        <position position="94"/>
    </location>
    <ligand>
        <name>a divalent metal cation</name>
        <dbReference type="ChEBI" id="CHEBI:60240"/>
        <label>1</label>
    </ligand>
</feature>
<feature type="binding site" evidence="3">
    <location>
        <position position="206"/>
    </location>
    <ligand>
        <name>a divalent metal cation</name>
        <dbReference type="ChEBI" id="CHEBI:60240"/>
        <label>1</label>
    </ligand>
</feature>
<evidence type="ECO:0000256" key="2">
    <source>
        <dbReference type="ARBA" id="ARBA00022801"/>
    </source>
</evidence>
<organism evidence="4 5">
    <name type="scientific">Pseudomonas kuykendallii</name>
    <dbReference type="NCBI Taxonomy" id="1007099"/>
    <lineage>
        <taxon>Bacteria</taxon>
        <taxon>Pseudomonadati</taxon>
        <taxon>Pseudomonadota</taxon>
        <taxon>Gammaproteobacteria</taxon>
        <taxon>Pseudomonadales</taxon>
        <taxon>Pseudomonadaceae</taxon>
        <taxon>Pseudomonas</taxon>
    </lineage>
</organism>
<dbReference type="RefSeq" id="WP_090231124.1">
    <property type="nucleotide sequence ID" value="NZ_FNNU01000006.1"/>
</dbReference>
<dbReference type="InterPro" id="IPR001130">
    <property type="entry name" value="TatD-like"/>
</dbReference>